<dbReference type="GO" id="GO:0005886">
    <property type="term" value="C:plasma membrane"/>
    <property type="evidence" value="ECO:0007669"/>
    <property type="project" value="UniProtKB-SubCell"/>
</dbReference>
<evidence type="ECO:0000256" key="1">
    <source>
        <dbReference type="ARBA" id="ARBA00004651"/>
    </source>
</evidence>
<evidence type="ECO:0000256" key="6">
    <source>
        <dbReference type="ARBA" id="ARBA00022989"/>
    </source>
</evidence>
<feature type="compositionally biased region" description="Pro residues" evidence="8">
    <location>
        <begin position="42"/>
        <end position="51"/>
    </location>
</feature>
<dbReference type="GO" id="GO:1903785">
    <property type="term" value="P:L-valine transmembrane transport"/>
    <property type="evidence" value="ECO:0007669"/>
    <property type="project" value="TreeGrafter"/>
</dbReference>
<evidence type="ECO:0000313" key="11">
    <source>
        <dbReference type="Proteomes" id="UP000270261"/>
    </source>
</evidence>
<feature type="transmembrane region" description="Helical" evidence="9">
    <location>
        <begin position="189"/>
        <end position="211"/>
    </location>
</feature>
<dbReference type="InterPro" id="IPR011606">
    <property type="entry name" value="Brnchd-chn_aa_trnsp_permease"/>
</dbReference>
<keyword evidence="7 9" id="KW-0472">Membrane</keyword>
<evidence type="ECO:0000256" key="2">
    <source>
        <dbReference type="ARBA" id="ARBA00010735"/>
    </source>
</evidence>
<comment type="caution">
    <text evidence="10">The sequence shown here is derived from an EMBL/GenBank/DDBJ whole genome shotgun (WGS) entry which is preliminary data.</text>
</comment>
<accession>A0A426FP53</accession>
<reference evidence="10 11" key="1">
    <citation type="submission" date="2018-11" db="EMBL/GenBank/DDBJ databases">
        <title>Genome sequencing of Lautropia sp. KCOM 2505 (= ChDC F240).</title>
        <authorList>
            <person name="Kook J.-K."/>
            <person name="Park S.-N."/>
            <person name="Lim Y.K."/>
        </authorList>
    </citation>
    <scope>NUCLEOTIDE SEQUENCE [LARGE SCALE GENOMIC DNA]</scope>
    <source>
        <strain evidence="10 11">KCOM 2505</strain>
    </source>
</reference>
<proteinExistence type="inferred from homology"/>
<evidence type="ECO:0000256" key="9">
    <source>
        <dbReference type="SAM" id="Phobius"/>
    </source>
</evidence>
<dbReference type="Proteomes" id="UP000270261">
    <property type="component" value="Unassembled WGS sequence"/>
</dbReference>
<protein>
    <submittedName>
        <fullName evidence="10">Branched-chain amino acid ABC transporter permease</fullName>
    </submittedName>
</protein>
<evidence type="ECO:0000256" key="7">
    <source>
        <dbReference type="ARBA" id="ARBA00023136"/>
    </source>
</evidence>
<dbReference type="AlphaFoldDB" id="A0A426FP53"/>
<evidence type="ECO:0000256" key="3">
    <source>
        <dbReference type="ARBA" id="ARBA00022448"/>
    </source>
</evidence>
<feature type="transmembrane region" description="Helical" evidence="9">
    <location>
        <begin position="102"/>
        <end position="124"/>
    </location>
</feature>
<evidence type="ECO:0000256" key="8">
    <source>
        <dbReference type="SAM" id="MobiDB-lite"/>
    </source>
</evidence>
<keyword evidence="6 9" id="KW-1133">Transmembrane helix</keyword>
<feature type="region of interest" description="Disordered" evidence="8">
    <location>
        <begin position="38"/>
        <end position="65"/>
    </location>
</feature>
<organism evidence="10 11">
    <name type="scientific">Lautropia dentalis</name>
    <dbReference type="NCBI Taxonomy" id="2490857"/>
    <lineage>
        <taxon>Bacteria</taxon>
        <taxon>Pseudomonadati</taxon>
        <taxon>Pseudomonadota</taxon>
        <taxon>Betaproteobacteria</taxon>
        <taxon>Burkholderiales</taxon>
        <taxon>Burkholderiaceae</taxon>
        <taxon>Lautropia</taxon>
    </lineage>
</organism>
<comment type="subcellular location">
    <subcellularLocation>
        <location evidence="1">Cell membrane</location>
        <topology evidence="1">Multi-pass membrane protein</topology>
    </subcellularLocation>
</comment>
<dbReference type="EMBL" id="RRUE01000002">
    <property type="protein sequence ID" value="RRN44460.1"/>
    <property type="molecule type" value="Genomic_DNA"/>
</dbReference>
<evidence type="ECO:0000256" key="4">
    <source>
        <dbReference type="ARBA" id="ARBA00022475"/>
    </source>
</evidence>
<feature type="transmembrane region" description="Helical" evidence="9">
    <location>
        <begin position="75"/>
        <end position="95"/>
    </location>
</feature>
<feature type="transmembrane region" description="Helical" evidence="9">
    <location>
        <begin position="242"/>
        <end position="259"/>
    </location>
</feature>
<keyword evidence="11" id="KW-1185">Reference proteome</keyword>
<sequence length="288" mass="30863">MTHLRHNLSWHTAASHDTASYTREPLLHSGTAPVVRYVTRPTMPPSTPPSPETSSHPAPPAGNGSHVEPLSALRLSIPIAMGYIPLGMAFGFLMAQAGADWWVAPLMSLLVYAGAAQFMAVPMFAAGESLAAIAVATLVVNLRHIFYGLSILDRLPQGRLARACLAWQLTDETYSLISTLPDSATPRQMLGLTMINHGWWLLGTVLGNAIGMGLSPTLQGFDFSLAALFAVLVVAQWRSSRQLAPLVTAIVTYTVGWAVYPQQAMLLAIGLSVGVSLLQSFRQPEGQP</sequence>
<evidence type="ECO:0000313" key="10">
    <source>
        <dbReference type="EMBL" id="RRN44460.1"/>
    </source>
</evidence>
<dbReference type="PANTHER" id="PTHR34979:SF1">
    <property type="entry name" value="INNER MEMBRANE PROTEIN YGAZ"/>
    <property type="match status" value="1"/>
</dbReference>
<dbReference type="PANTHER" id="PTHR34979">
    <property type="entry name" value="INNER MEMBRANE PROTEIN YGAZ"/>
    <property type="match status" value="1"/>
</dbReference>
<keyword evidence="5 9" id="KW-0812">Transmembrane</keyword>
<keyword evidence="4" id="KW-1003">Cell membrane</keyword>
<gene>
    <name evidence="10" type="ORF">EHV23_14280</name>
</gene>
<comment type="similarity">
    <text evidence="2">Belongs to the AzlC family.</text>
</comment>
<feature type="transmembrane region" description="Helical" evidence="9">
    <location>
        <begin position="130"/>
        <end position="152"/>
    </location>
</feature>
<dbReference type="Pfam" id="PF03591">
    <property type="entry name" value="AzlC"/>
    <property type="match status" value="1"/>
</dbReference>
<name>A0A426FP53_9BURK</name>
<evidence type="ECO:0000256" key="5">
    <source>
        <dbReference type="ARBA" id="ARBA00022692"/>
    </source>
</evidence>
<keyword evidence="3" id="KW-0813">Transport</keyword>